<accession>A0AA95EZE3</accession>
<dbReference type="GO" id="GO:0003677">
    <property type="term" value="F:DNA binding"/>
    <property type="evidence" value="ECO:0007669"/>
    <property type="project" value="InterPro"/>
</dbReference>
<evidence type="ECO:0000313" key="4">
    <source>
        <dbReference type="Proteomes" id="UP001178662"/>
    </source>
</evidence>
<dbReference type="InterPro" id="IPR011010">
    <property type="entry name" value="DNA_brk_join_enz"/>
</dbReference>
<feature type="domain" description="Tyr recombinase" evidence="2">
    <location>
        <begin position="1"/>
        <end position="75"/>
    </location>
</feature>
<protein>
    <submittedName>
        <fullName evidence="3">Tyrosine-type recombinase/integrase</fullName>
    </submittedName>
</protein>
<keyword evidence="1" id="KW-0233">DNA recombination</keyword>
<keyword evidence="4" id="KW-1185">Reference proteome</keyword>
<dbReference type="AlphaFoldDB" id="A0AA95EZE3"/>
<name>A0AA95EZE3_9BACL</name>
<dbReference type="Proteomes" id="UP001178662">
    <property type="component" value="Chromosome"/>
</dbReference>
<evidence type="ECO:0000259" key="2">
    <source>
        <dbReference type="PROSITE" id="PS51898"/>
    </source>
</evidence>
<gene>
    <name evidence="3" type="ORF">P0Y55_09900</name>
</gene>
<evidence type="ECO:0000256" key="1">
    <source>
        <dbReference type="ARBA" id="ARBA00023172"/>
    </source>
</evidence>
<proteinExistence type="predicted"/>
<dbReference type="InterPro" id="IPR002104">
    <property type="entry name" value="Integrase_catalytic"/>
</dbReference>
<dbReference type="SUPFAM" id="SSF56349">
    <property type="entry name" value="DNA breaking-rejoining enzymes"/>
    <property type="match status" value="1"/>
</dbReference>
<dbReference type="GO" id="GO:0006310">
    <property type="term" value="P:DNA recombination"/>
    <property type="evidence" value="ECO:0007669"/>
    <property type="project" value="UniProtKB-KW"/>
</dbReference>
<dbReference type="Pfam" id="PF00589">
    <property type="entry name" value="Phage_integrase"/>
    <property type="match status" value="1"/>
</dbReference>
<dbReference type="PROSITE" id="PS51898">
    <property type="entry name" value="TYR_RECOMBINASE"/>
    <property type="match status" value="1"/>
</dbReference>
<evidence type="ECO:0000313" key="3">
    <source>
        <dbReference type="EMBL" id="WEK56353.1"/>
    </source>
</evidence>
<organism evidence="3 4">
    <name type="scientific">Candidatus Cohnella colombiensis</name>
    <dbReference type="NCBI Taxonomy" id="3121368"/>
    <lineage>
        <taxon>Bacteria</taxon>
        <taxon>Bacillati</taxon>
        <taxon>Bacillota</taxon>
        <taxon>Bacilli</taxon>
        <taxon>Bacillales</taxon>
        <taxon>Paenibacillaceae</taxon>
        <taxon>Cohnella</taxon>
    </lineage>
</organism>
<dbReference type="GO" id="GO:0015074">
    <property type="term" value="P:DNA integration"/>
    <property type="evidence" value="ECO:0007669"/>
    <property type="project" value="InterPro"/>
</dbReference>
<dbReference type="Gene3D" id="1.10.443.10">
    <property type="entry name" value="Intergrase catalytic core"/>
    <property type="match status" value="1"/>
</dbReference>
<dbReference type="InterPro" id="IPR013762">
    <property type="entry name" value="Integrase-like_cat_sf"/>
</dbReference>
<sequence length="86" mass="9764">MTTPRVISRAFEYAIKKADVPRIRFHDLRHTHASMLLKLVVNSKVVQERLGHSTIRMTLDLYSHLCPNMQSEAANAIGEALFANTM</sequence>
<reference evidence="3" key="1">
    <citation type="submission" date="2023-03" db="EMBL/GenBank/DDBJ databases">
        <title>Andean soil-derived lignocellulolytic bacterial consortium as a source of novel taxa and putative plastic-active enzymes.</title>
        <authorList>
            <person name="Diaz-Garcia L."/>
            <person name="Chuvochina M."/>
            <person name="Feuerriegel G."/>
            <person name="Bunk B."/>
            <person name="Sproer C."/>
            <person name="Streit W.R."/>
            <person name="Rodriguez L.M."/>
            <person name="Overmann J."/>
            <person name="Jimenez D.J."/>
        </authorList>
    </citation>
    <scope>NUCLEOTIDE SEQUENCE</scope>
    <source>
        <strain evidence="3">MAG 2441</strain>
    </source>
</reference>
<dbReference type="EMBL" id="CP119317">
    <property type="protein sequence ID" value="WEK56353.1"/>
    <property type="molecule type" value="Genomic_DNA"/>
</dbReference>